<dbReference type="InterPro" id="IPR050484">
    <property type="entry name" value="Transf_Hexapept/Carb_Anhydrase"/>
</dbReference>
<dbReference type="FunCoup" id="C8X750">
    <property type="interactions" value="3"/>
</dbReference>
<dbReference type="InterPro" id="IPR001451">
    <property type="entry name" value="Hexapep"/>
</dbReference>
<protein>
    <submittedName>
        <fullName evidence="2">Transferase hexapeptide protein</fullName>
    </submittedName>
</protein>
<dbReference type="PANTHER" id="PTHR13061">
    <property type="entry name" value="DYNACTIN SUBUNIT P25"/>
    <property type="match status" value="1"/>
</dbReference>
<dbReference type="HOGENOM" id="CLU_064827_4_0_11"/>
<organism evidence="2 3">
    <name type="scientific">Nakamurella multipartita (strain ATCC 700099 / DSM 44233 / CIP 104796 / JCM 9543 / NBRC 105858 / Y-104)</name>
    <name type="common">Microsphaera multipartita</name>
    <dbReference type="NCBI Taxonomy" id="479431"/>
    <lineage>
        <taxon>Bacteria</taxon>
        <taxon>Bacillati</taxon>
        <taxon>Actinomycetota</taxon>
        <taxon>Actinomycetes</taxon>
        <taxon>Nakamurellales</taxon>
        <taxon>Nakamurellaceae</taxon>
        <taxon>Nakamurella</taxon>
    </lineage>
</organism>
<dbReference type="KEGG" id="nml:Namu_0500"/>
<dbReference type="PANTHER" id="PTHR13061:SF29">
    <property type="entry name" value="GAMMA CARBONIC ANHYDRASE-LIKE 1, MITOCHONDRIAL-RELATED"/>
    <property type="match status" value="1"/>
</dbReference>
<sequence>MTDHSPLISLPGRTPQVADSAWIAPTAAVIGAVTIGEGSGVFYSAVVRGDTSTITIGAGSNLQDGVVVHADPGFACSIGSGVSVGHAAVVHGSTIEDDCLIGMGAVVLNGAVVGRGSMVAAGAVVLEGAQIPPGSLVAGVPGKVRRELTEQEQTGVKENARHYTELTATHRAASEARAAVLSPQKENSNPG</sequence>
<reference evidence="3" key="1">
    <citation type="submission" date="2009-09" db="EMBL/GenBank/DDBJ databases">
        <title>The complete genome of Nakamurella multipartita DSM 44233.</title>
        <authorList>
            <consortium name="US DOE Joint Genome Institute (JGI-PGF)"/>
            <person name="Lucas S."/>
            <person name="Copeland A."/>
            <person name="Lapidus A."/>
            <person name="Glavina del Rio T."/>
            <person name="Dalin E."/>
            <person name="Tice H."/>
            <person name="Bruce D."/>
            <person name="Goodwin L."/>
            <person name="Pitluck S."/>
            <person name="Kyrpides N."/>
            <person name="Mavromatis K."/>
            <person name="Ivanova N."/>
            <person name="Ovchinnikova G."/>
            <person name="Sims D."/>
            <person name="Meincke L."/>
            <person name="Brettin T."/>
            <person name="Detter J.C."/>
            <person name="Han C."/>
            <person name="Larimer F."/>
            <person name="Land M."/>
            <person name="Hauser L."/>
            <person name="Markowitz V."/>
            <person name="Cheng J.-F."/>
            <person name="Hugenholtz P."/>
            <person name="Woyke T."/>
            <person name="Wu D."/>
            <person name="Klenk H.-P."/>
            <person name="Eisen J.A."/>
        </authorList>
    </citation>
    <scope>NUCLEOTIDE SEQUENCE [LARGE SCALE GENOMIC DNA]</scope>
    <source>
        <strain evidence="3">ATCC 700099 / DSM 44233 / CIP 104796 / JCM 9543 / NBRC 105858 / Y-104</strain>
    </source>
</reference>
<dbReference type="CDD" id="cd04645">
    <property type="entry name" value="LbH_gamma_CA_like"/>
    <property type="match status" value="1"/>
</dbReference>
<keyword evidence="2" id="KW-0808">Transferase</keyword>
<evidence type="ECO:0000313" key="2">
    <source>
        <dbReference type="EMBL" id="ACV76919.1"/>
    </source>
</evidence>
<keyword evidence="3" id="KW-1185">Reference proteome</keyword>
<feature type="region of interest" description="Disordered" evidence="1">
    <location>
        <begin position="172"/>
        <end position="191"/>
    </location>
</feature>
<dbReference type="Gene3D" id="2.160.10.10">
    <property type="entry name" value="Hexapeptide repeat proteins"/>
    <property type="match status" value="1"/>
</dbReference>
<dbReference type="Pfam" id="PF00132">
    <property type="entry name" value="Hexapep"/>
    <property type="match status" value="1"/>
</dbReference>
<accession>C8X750</accession>
<dbReference type="OrthoDB" id="9803036at2"/>
<dbReference type="AlphaFoldDB" id="C8X750"/>
<dbReference type="EMBL" id="CP001737">
    <property type="protein sequence ID" value="ACV76919.1"/>
    <property type="molecule type" value="Genomic_DNA"/>
</dbReference>
<dbReference type="SUPFAM" id="SSF51161">
    <property type="entry name" value="Trimeric LpxA-like enzymes"/>
    <property type="match status" value="1"/>
</dbReference>
<dbReference type="GO" id="GO:0016740">
    <property type="term" value="F:transferase activity"/>
    <property type="evidence" value="ECO:0007669"/>
    <property type="project" value="UniProtKB-KW"/>
</dbReference>
<name>C8X750_NAKMY</name>
<dbReference type="InterPro" id="IPR047324">
    <property type="entry name" value="LbH_gamma_CA-like"/>
</dbReference>
<evidence type="ECO:0000313" key="3">
    <source>
        <dbReference type="Proteomes" id="UP000002218"/>
    </source>
</evidence>
<dbReference type="eggNOG" id="COG0663">
    <property type="taxonomic scope" value="Bacteria"/>
</dbReference>
<reference evidence="2 3" key="2">
    <citation type="journal article" date="2010" name="Stand. Genomic Sci.">
        <title>Complete genome sequence of Nakamurella multipartita type strain (Y-104).</title>
        <authorList>
            <person name="Tice H."/>
            <person name="Mayilraj S."/>
            <person name="Sims D."/>
            <person name="Lapidus A."/>
            <person name="Nolan M."/>
            <person name="Lucas S."/>
            <person name="Glavina Del Rio T."/>
            <person name="Copeland A."/>
            <person name="Cheng J.F."/>
            <person name="Meincke L."/>
            <person name="Bruce D."/>
            <person name="Goodwin L."/>
            <person name="Pitluck S."/>
            <person name="Ivanova N."/>
            <person name="Mavromatis K."/>
            <person name="Ovchinnikova G."/>
            <person name="Pati A."/>
            <person name="Chen A."/>
            <person name="Palaniappan K."/>
            <person name="Land M."/>
            <person name="Hauser L."/>
            <person name="Chang Y.J."/>
            <person name="Jeffries C.D."/>
            <person name="Detter J.C."/>
            <person name="Brettin T."/>
            <person name="Rohde M."/>
            <person name="Goker M."/>
            <person name="Bristow J."/>
            <person name="Eisen J.A."/>
            <person name="Markowitz V."/>
            <person name="Hugenholtz P."/>
            <person name="Kyrpides N.C."/>
            <person name="Klenk H.P."/>
            <person name="Chen F."/>
        </authorList>
    </citation>
    <scope>NUCLEOTIDE SEQUENCE [LARGE SCALE GENOMIC DNA]</scope>
    <source>
        <strain evidence="3">ATCC 700099 / DSM 44233 / CIP 104796 / JCM 9543 / NBRC 105858 / Y-104</strain>
    </source>
</reference>
<dbReference type="Proteomes" id="UP000002218">
    <property type="component" value="Chromosome"/>
</dbReference>
<dbReference type="STRING" id="479431.Namu_0500"/>
<evidence type="ECO:0000256" key="1">
    <source>
        <dbReference type="SAM" id="MobiDB-lite"/>
    </source>
</evidence>
<dbReference type="InParanoid" id="C8X750"/>
<proteinExistence type="predicted"/>
<gene>
    <name evidence="2" type="ordered locus">Namu_0500</name>
</gene>
<dbReference type="RefSeq" id="WP_015745837.1">
    <property type="nucleotide sequence ID" value="NC_013235.1"/>
</dbReference>
<dbReference type="InterPro" id="IPR011004">
    <property type="entry name" value="Trimer_LpxA-like_sf"/>
</dbReference>